<comment type="subcellular location">
    <subcellularLocation>
        <location evidence="1">Cell membrane</location>
        <topology evidence="1">Multi-pass membrane protein</topology>
    </subcellularLocation>
    <subcellularLocation>
        <location evidence="13">Peroxisome membrane</location>
    </subcellularLocation>
</comment>
<evidence type="ECO:0000256" key="1">
    <source>
        <dbReference type="ARBA" id="ARBA00004651"/>
    </source>
</evidence>
<dbReference type="PANTHER" id="PTHR43107">
    <property type="entry name" value="LONG-CHAIN FATTY ACID TRANSPORT PROTEIN"/>
    <property type="match status" value="1"/>
</dbReference>
<dbReference type="Gene3D" id="3.30.300.30">
    <property type="match status" value="1"/>
</dbReference>
<feature type="domain" description="AMP-dependent synthetase/ligase" evidence="14">
    <location>
        <begin position="50"/>
        <end position="393"/>
    </location>
</feature>
<keyword evidence="9" id="KW-1133">Transmembrane helix</keyword>
<dbReference type="InterPro" id="IPR045851">
    <property type="entry name" value="AMP-bd_C_sf"/>
</dbReference>
<dbReference type="PANTHER" id="PTHR43107:SF15">
    <property type="entry name" value="FATTY ACID TRANSPORT PROTEIN 3, ISOFORM A"/>
    <property type="match status" value="1"/>
</dbReference>
<proteinExistence type="inferred from homology"/>
<feature type="domain" description="AMP-binding enzyme C-terminal" evidence="15">
    <location>
        <begin position="487"/>
        <end position="561"/>
    </location>
</feature>
<dbReference type="GO" id="GO:0004467">
    <property type="term" value="F:long-chain fatty acid-CoA ligase activity"/>
    <property type="evidence" value="ECO:0007669"/>
    <property type="project" value="TreeGrafter"/>
</dbReference>
<dbReference type="GO" id="GO:0005324">
    <property type="term" value="F:long-chain fatty acid transmembrane transporter activity"/>
    <property type="evidence" value="ECO:0007669"/>
    <property type="project" value="TreeGrafter"/>
</dbReference>
<dbReference type="AlphaFoldDB" id="A0A538STQ5"/>
<dbReference type="Pfam" id="PF13193">
    <property type="entry name" value="AMP-binding_C"/>
    <property type="match status" value="1"/>
</dbReference>
<evidence type="ECO:0000256" key="2">
    <source>
        <dbReference type="ARBA" id="ARBA00006432"/>
    </source>
</evidence>
<evidence type="ECO:0000256" key="7">
    <source>
        <dbReference type="ARBA" id="ARBA00022741"/>
    </source>
</evidence>
<keyword evidence="8" id="KW-0067">ATP-binding</keyword>
<evidence type="ECO:0000313" key="16">
    <source>
        <dbReference type="EMBL" id="TMQ54756.1"/>
    </source>
</evidence>
<dbReference type="InterPro" id="IPR042099">
    <property type="entry name" value="ANL_N_sf"/>
</dbReference>
<gene>
    <name evidence="16" type="ORF">E6K72_07360</name>
</gene>
<keyword evidence="5" id="KW-0436">Ligase</keyword>
<dbReference type="FunFam" id="3.30.300.30:FF:000020">
    <property type="entry name" value="Long-chain fatty acid transporter"/>
    <property type="match status" value="1"/>
</dbReference>
<evidence type="ECO:0000256" key="9">
    <source>
        <dbReference type="ARBA" id="ARBA00022989"/>
    </source>
</evidence>
<dbReference type="NCBIfam" id="NF006134">
    <property type="entry name" value="PRK08279.1"/>
    <property type="match status" value="1"/>
</dbReference>
<dbReference type="InterPro" id="IPR020845">
    <property type="entry name" value="AMP-binding_CS"/>
</dbReference>
<dbReference type="Gene3D" id="3.40.50.12780">
    <property type="entry name" value="N-terminal domain of ligase-like"/>
    <property type="match status" value="1"/>
</dbReference>
<dbReference type="GO" id="GO:0044539">
    <property type="term" value="P:long-chain fatty acid import into cell"/>
    <property type="evidence" value="ECO:0007669"/>
    <property type="project" value="TreeGrafter"/>
</dbReference>
<comment type="similarity">
    <text evidence="2">Belongs to the ATP-dependent AMP-binding enzyme family.</text>
</comment>
<evidence type="ECO:0000256" key="13">
    <source>
        <dbReference type="ARBA" id="ARBA00046271"/>
    </source>
</evidence>
<keyword evidence="4" id="KW-1003">Cell membrane</keyword>
<protein>
    <submittedName>
        <fullName evidence="16">Long-chain-acyl-CoA synthetase</fullName>
    </submittedName>
</protein>
<keyword evidence="11" id="KW-0472">Membrane</keyword>
<dbReference type="EMBL" id="VBOS01000249">
    <property type="protein sequence ID" value="TMQ54756.1"/>
    <property type="molecule type" value="Genomic_DNA"/>
</dbReference>
<evidence type="ECO:0000256" key="3">
    <source>
        <dbReference type="ARBA" id="ARBA00022448"/>
    </source>
</evidence>
<dbReference type="SUPFAM" id="SSF56801">
    <property type="entry name" value="Acetyl-CoA synthetase-like"/>
    <property type="match status" value="1"/>
</dbReference>
<comment type="caution">
    <text evidence="16">The sequence shown here is derived from an EMBL/GenBank/DDBJ whole genome shotgun (WGS) entry which is preliminary data.</text>
</comment>
<keyword evidence="6" id="KW-0812">Transmembrane</keyword>
<keyword evidence="3" id="KW-0813">Transport</keyword>
<keyword evidence="7" id="KW-0547">Nucleotide-binding</keyword>
<dbReference type="Pfam" id="PF00501">
    <property type="entry name" value="AMP-binding"/>
    <property type="match status" value="1"/>
</dbReference>
<evidence type="ECO:0000256" key="12">
    <source>
        <dbReference type="ARBA" id="ARBA00023140"/>
    </source>
</evidence>
<evidence type="ECO:0000256" key="6">
    <source>
        <dbReference type="ARBA" id="ARBA00022692"/>
    </source>
</evidence>
<sequence>MRVGEGDGAVRAAGGPGVVTKASTRAWVRALELTAPIAKHPQRLLPTVIEELAERLGEAPALLSDRECLTYRGLGERANTYARWALAQGVGKGDAVGLLMPNQPEYLAIWLGISRIGGVVALLNTNLAGPALAQCINLVAPRHLIVAGELGEQLRSALPLVTDRVQIWAHGPGAADLPRIDGEIERHGGERLGAAERRPVTIEDRALYIYTSGTTGLPKAANVSHGRLMQWSHWFAGLLDTRASDRMYNCLPLYHSVGGVLATGAVLVGGGSVVVRERFSARDCWADIVRWDCTLFQYIGELCRYLLHAEACLQETAHRLRLCCGNGLRADVWTAFKTRFRIPQIVEFYAATEGTVSLFNVEGEPGAIGRIPGFLAHRVPVALVRCDVEQEAPVRDAAGFCVRCGPNEVGEAIGKIVEDPASVGSRFEGYTTPGASETKILRNVFEAGDAWVRTGDLMRKDERGYFYFVDRIGDTFRWKGENVATAEVAEAIYAFPGVRAATICGVAIPGTDGRAGMAALVTDGELDLGAFRAYLNARLPAYARPVFVRLREALEVTATFKPTKTELMRQGYDPAASGDAIYFNDPKGQAFVRLDRALYDRIQTGQVRL</sequence>
<dbReference type="InterPro" id="IPR025110">
    <property type="entry name" value="AMP-bd_C"/>
</dbReference>
<evidence type="ECO:0000256" key="11">
    <source>
        <dbReference type="ARBA" id="ARBA00023136"/>
    </source>
</evidence>
<keyword evidence="10" id="KW-0445">Lipid transport</keyword>
<dbReference type="GO" id="GO:0005886">
    <property type="term" value="C:plasma membrane"/>
    <property type="evidence" value="ECO:0007669"/>
    <property type="project" value="UniProtKB-SubCell"/>
</dbReference>
<evidence type="ECO:0000256" key="10">
    <source>
        <dbReference type="ARBA" id="ARBA00023055"/>
    </source>
</evidence>
<evidence type="ECO:0000256" key="5">
    <source>
        <dbReference type="ARBA" id="ARBA00022598"/>
    </source>
</evidence>
<keyword evidence="12" id="KW-0576">Peroxisome</keyword>
<evidence type="ECO:0000259" key="15">
    <source>
        <dbReference type="Pfam" id="PF13193"/>
    </source>
</evidence>
<evidence type="ECO:0000256" key="4">
    <source>
        <dbReference type="ARBA" id="ARBA00022475"/>
    </source>
</evidence>
<name>A0A538STQ5_UNCEI</name>
<reference evidence="16 17" key="1">
    <citation type="journal article" date="2019" name="Nat. Microbiol.">
        <title>Mediterranean grassland soil C-N compound turnover is dependent on rainfall and depth, and is mediated by genomically divergent microorganisms.</title>
        <authorList>
            <person name="Diamond S."/>
            <person name="Andeer P.F."/>
            <person name="Li Z."/>
            <person name="Crits-Christoph A."/>
            <person name="Burstein D."/>
            <person name="Anantharaman K."/>
            <person name="Lane K.R."/>
            <person name="Thomas B.C."/>
            <person name="Pan C."/>
            <person name="Northen T.R."/>
            <person name="Banfield J.F."/>
        </authorList>
    </citation>
    <scope>NUCLEOTIDE SEQUENCE [LARGE SCALE GENOMIC DNA]</scope>
    <source>
        <strain evidence="16">WS_2</strain>
    </source>
</reference>
<organism evidence="16 17">
    <name type="scientific">Eiseniibacteriota bacterium</name>
    <dbReference type="NCBI Taxonomy" id="2212470"/>
    <lineage>
        <taxon>Bacteria</taxon>
        <taxon>Candidatus Eiseniibacteriota</taxon>
    </lineage>
</organism>
<dbReference type="Proteomes" id="UP000317716">
    <property type="component" value="Unassembled WGS sequence"/>
</dbReference>
<dbReference type="GO" id="GO:0005524">
    <property type="term" value="F:ATP binding"/>
    <property type="evidence" value="ECO:0007669"/>
    <property type="project" value="UniProtKB-KW"/>
</dbReference>
<evidence type="ECO:0000259" key="14">
    <source>
        <dbReference type="Pfam" id="PF00501"/>
    </source>
</evidence>
<accession>A0A538STQ5</accession>
<dbReference type="PROSITE" id="PS00455">
    <property type="entry name" value="AMP_BINDING"/>
    <property type="match status" value="1"/>
</dbReference>
<evidence type="ECO:0000313" key="17">
    <source>
        <dbReference type="Proteomes" id="UP000317716"/>
    </source>
</evidence>
<dbReference type="InterPro" id="IPR000873">
    <property type="entry name" value="AMP-dep_synth/lig_dom"/>
</dbReference>
<dbReference type="FunFam" id="3.40.50.12780:FF:000019">
    <property type="entry name" value="Long-chain fatty acid transporter"/>
    <property type="match status" value="1"/>
</dbReference>
<evidence type="ECO:0000256" key="8">
    <source>
        <dbReference type="ARBA" id="ARBA00022840"/>
    </source>
</evidence>